<gene>
    <name evidence="1" type="ORF">Gaeavirus35_7</name>
</gene>
<accession>A0A3G4ZZK1</accession>
<organism evidence="1">
    <name type="scientific">Gaeavirus sp</name>
    <dbReference type="NCBI Taxonomy" id="2487767"/>
    <lineage>
        <taxon>Viruses</taxon>
        <taxon>Varidnaviria</taxon>
        <taxon>Bamfordvirae</taxon>
        <taxon>Nucleocytoviricota</taxon>
        <taxon>Megaviricetes</taxon>
        <taxon>Imitervirales</taxon>
        <taxon>Mimiviridae</taxon>
        <taxon>Klosneuvirinae</taxon>
    </lineage>
</organism>
<evidence type="ECO:0000313" key="1">
    <source>
        <dbReference type="EMBL" id="AYV80347.1"/>
    </source>
</evidence>
<sequence>MSSVITHGIPEDVDEFANNMKTIMAHIAQENDGKYRIHSEAYRHSLTIKFPYGCIIVNDAGDILQQ</sequence>
<protein>
    <submittedName>
        <fullName evidence="1">Uncharacterized protein</fullName>
    </submittedName>
</protein>
<name>A0A3G4ZZK1_9VIRU</name>
<reference evidence="1" key="1">
    <citation type="submission" date="2018-10" db="EMBL/GenBank/DDBJ databases">
        <title>Hidden diversity of soil giant viruses.</title>
        <authorList>
            <person name="Schulz F."/>
            <person name="Alteio L."/>
            <person name="Goudeau D."/>
            <person name="Ryan E.M."/>
            <person name="Malmstrom R.R."/>
            <person name="Blanchard J."/>
            <person name="Woyke T."/>
        </authorList>
    </citation>
    <scope>NUCLEOTIDE SEQUENCE</scope>
    <source>
        <strain evidence="1">GAV1</strain>
    </source>
</reference>
<proteinExistence type="predicted"/>
<dbReference type="EMBL" id="MK072233">
    <property type="protein sequence ID" value="AYV80347.1"/>
    <property type="molecule type" value="Genomic_DNA"/>
</dbReference>